<comment type="caution">
    <text evidence="6">The sequence shown here is derived from an EMBL/GenBank/DDBJ whole genome shotgun (WGS) entry which is preliminary data.</text>
</comment>
<dbReference type="AlphaFoldDB" id="A0AAV6FL06"/>
<evidence type="ECO:0000256" key="3">
    <source>
        <dbReference type="ARBA" id="ARBA00022525"/>
    </source>
</evidence>
<keyword evidence="7" id="KW-1185">Reference proteome</keyword>
<gene>
    <name evidence="6" type="ORF">AALO_G00288140</name>
</gene>
<proteinExistence type="inferred from homology"/>
<organism evidence="6 7">
    <name type="scientific">Alosa alosa</name>
    <name type="common">allis shad</name>
    <dbReference type="NCBI Taxonomy" id="278164"/>
    <lineage>
        <taxon>Eukaryota</taxon>
        <taxon>Metazoa</taxon>
        <taxon>Chordata</taxon>
        <taxon>Craniata</taxon>
        <taxon>Vertebrata</taxon>
        <taxon>Euteleostomi</taxon>
        <taxon>Actinopterygii</taxon>
        <taxon>Neopterygii</taxon>
        <taxon>Teleostei</taxon>
        <taxon>Clupei</taxon>
        <taxon>Clupeiformes</taxon>
        <taxon>Clupeoidei</taxon>
        <taxon>Clupeidae</taxon>
        <taxon>Alosa</taxon>
    </lineage>
</organism>
<dbReference type="Proteomes" id="UP000823561">
    <property type="component" value="Chromosome 23"/>
</dbReference>
<evidence type="ECO:0000256" key="1">
    <source>
        <dbReference type="ARBA" id="ARBA00004613"/>
    </source>
</evidence>
<reference evidence="6" key="1">
    <citation type="submission" date="2020-10" db="EMBL/GenBank/DDBJ databases">
        <title>Chromosome-scale genome assembly of the Allis shad, Alosa alosa.</title>
        <authorList>
            <person name="Margot Z."/>
            <person name="Christophe K."/>
            <person name="Cabau C."/>
            <person name="Louis A."/>
            <person name="Berthelot C."/>
            <person name="Parey E."/>
            <person name="Roest Crollius H."/>
            <person name="Montfort J."/>
            <person name="Robinson-Rechavi M."/>
            <person name="Bucao C."/>
            <person name="Bouchez O."/>
            <person name="Gislard M."/>
            <person name="Lluch J."/>
            <person name="Milhes M."/>
            <person name="Lampietro C."/>
            <person name="Lopez Roques C."/>
            <person name="Donnadieu C."/>
            <person name="Braasch I."/>
            <person name="Desvignes T."/>
            <person name="Postlethwait J."/>
            <person name="Bobe J."/>
            <person name="Guiguen Y."/>
        </authorList>
    </citation>
    <scope>NUCLEOTIDE SEQUENCE</scope>
    <source>
        <strain evidence="6">M-15738</strain>
        <tissue evidence="6">Blood</tissue>
    </source>
</reference>
<feature type="region of interest" description="Disordered" evidence="5">
    <location>
        <begin position="17"/>
        <end position="54"/>
    </location>
</feature>
<keyword evidence="3" id="KW-0964">Secreted</keyword>
<evidence type="ECO:0000313" key="6">
    <source>
        <dbReference type="EMBL" id="KAG5261770.1"/>
    </source>
</evidence>
<protein>
    <submittedName>
        <fullName evidence="6">Uncharacterized protein</fullName>
    </submittedName>
</protein>
<comment type="subcellular location">
    <subcellularLocation>
        <location evidence="1">Secreted</location>
    </subcellularLocation>
</comment>
<evidence type="ECO:0000256" key="2">
    <source>
        <dbReference type="ARBA" id="ARBA00008712"/>
    </source>
</evidence>
<evidence type="ECO:0000256" key="5">
    <source>
        <dbReference type="SAM" id="MobiDB-lite"/>
    </source>
</evidence>
<comment type="similarity">
    <text evidence="2">Belongs to the dermatopontin family.</text>
</comment>
<dbReference type="EMBL" id="JADWDJ010000023">
    <property type="protein sequence ID" value="KAG5261770.1"/>
    <property type="molecule type" value="Genomic_DNA"/>
</dbReference>
<evidence type="ECO:0000256" key="4">
    <source>
        <dbReference type="ARBA" id="ARBA00023157"/>
    </source>
</evidence>
<keyword evidence="4" id="KW-1015">Disulfide bond</keyword>
<sequence>MVHMEKMIQIIEELASRSETEGPYEVPRAMADDPLAPALTNDTDESSGGIKKRTKSWSNGFDGELYFICPHTHSISRISSDHSNHHEDRRFSISCKTTFSSNPSCYDWVVG</sequence>
<accession>A0AAV6FL06</accession>
<dbReference type="GO" id="GO:0005576">
    <property type="term" value="C:extracellular region"/>
    <property type="evidence" value="ECO:0007669"/>
    <property type="project" value="UniProtKB-SubCell"/>
</dbReference>
<evidence type="ECO:0000313" key="7">
    <source>
        <dbReference type="Proteomes" id="UP000823561"/>
    </source>
</evidence>
<dbReference type="Pfam" id="PF14704">
    <property type="entry name" value="DERM"/>
    <property type="match status" value="1"/>
</dbReference>
<name>A0AAV6FL06_9TELE</name>
<dbReference type="InterPro" id="IPR026645">
    <property type="entry name" value="Dermatopontin"/>
</dbReference>